<organism evidence="3 4">
    <name type="scientific">Cnephaeus nilssonii</name>
    <name type="common">Northern bat</name>
    <name type="synonym">Eptesicus nilssonii</name>
    <dbReference type="NCBI Taxonomy" id="3371016"/>
    <lineage>
        <taxon>Eukaryota</taxon>
        <taxon>Metazoa</taxon>
        <taxon>Chordata</taxon>
        <taxon>Craniata</taxon>
        <taxon>Vertebrata</taxon>
        <taxon>Euteleostomi</taxon>
        <taxon>Mammalia</taxon>
        <taxon>Eutheria</taxon>
        <taxon>Laurasiatheria</taxon>
        <taxon>Chiroptera</taxon>
        <taxon>Yangochiroptera</taxon>
        <taxon>Vespertilionidae</taxon>
        <taxon>Cnephaeus</taxon>
    </lineage>
</organism>
<dbReference type="AlphaFoldDB" id="A0AA40HBD6"/>
<protein>
    <recommendedName>
        <fullName evidence="2">KIF14 four-helical bundle domain-containing protein</fullName>
    </recommendedName>
</protein>
<evidence type="ECO:0000259" key="2">
    <source>
        <dbReference type="Pfam" id="PF23313"/>
    </source>
</evidence>
<dbReference type="Proteomes" id="UP001177744">
    <property type="component" value="Unassembled WGS sequence"/>
</dbReference>
<keyword evidence="4" id="KW-1185">Reference proteome</keyword>
<evidence type="ECO:0000313" key="3">
    <source>
        <dbReference type="EMBL" id="KAK1327953.1"/>
    </source>
</evidence>
<name>A0AA40HBD6_CNENI</name>
<dbReference type="Pfam" id="PF23313">
    <property type="entry name" value="4HB_KIF14"/>
    <property type="match status" value="1"/>
</dbReference>
<dbReference type="InterPro" id="IPR056523">
    <property type="entry name" value="4HB_KIF14"/>
</dbReference>
<reference evidence="3" key="1">
    <citation type="submission" date="2023-06" db="EMBL/GenBank/DDBJ databases">
        <title>Reference genome for the Northern bat (Eptesicus nilssonii), a most northern bat species.</title>
        <authorList>
            <person name="Laine V.N."/>
            <person name="Pulliainen A.T."/>
            <person name="Lilley T.M."/>
        </authorList>
    </citation>
    <scope>NUCLEOTIDE SEQUENCE</scope>
    <source>
        <strain evidence="3">BLF_Eptnil</strain>
        <tissue evidence="3">Kidney</tissue>
    </source>
</reference>
<feature type="region of interest" description="Disordered" evidence="1">
    <location>
        <begin position="210"/>
        <end position="245"/>
    </location>
</feature>
<sequence>MVTDAQRRAAQAVRQAVACVGQLAVLSGSRLRLLDPRACGGADAQEDPADALWDGVGAGLRLLIDSGLERAGELRRELSGQRPQSEAAQQLSAKAEALVGCLEAVLAAWKAVSAGSAASLCTVCVSSSPRVPAGTWCQFRPFAGDPTLAPARTGRRCDGGALRTCVERICVLGGLGADSCAQSPGDLASAGQVPPPLLRGRRQTCLVGTLGTASSEQQRGPPASRGEQDRPRRGERRPRARLRAALPAPAELRGGRARGNPVGVKAVERAGRAVCFRGRRQEAGHWRTDLRGITSAAGEALGSRVRRALTDTLEPRQQAEPRSGSCRLEPSCGVDAGTRPLAPLARSETVLLLTDGTRRPAPCCPRGARARSGAKLRRGLTCG</sequence>
<gene>
    <name evidence="3" type="ORF">QTO34_012375</name>
</gene>
<dbReference type="EMBL" id="JAULJE010000024">
    <property type="protein sequence ID" value="KAK1327953.1"/>
    <property type="molecule type" value="Genomic_DNA"/>
</dbReference>
<proteinExistence type="predicted"/>
<accession>A0AA40HBD6</accession>
<comment type="caution">
    <text evidence="3">The sequence shown here is derived from an EMBL/GenBank/DDBJ whole genome shotgun (WGS) entry which is preliminary data.</text>
</comment>
<feature type="compositionally biased region" description="Basic residues" evidence="1">
    <location>
        <begin position="233"/>
        <end position="242"/>
    </location>
</feature>
<evidence type="ECO:0000313" key="4">
    <source>
        <dbReference type="Proteomes" id="UP001177744"/>
    </source>
</evidence>
<evidence type="ECO:0000256" key="1">
    <source>
        <dbReference type="SAM" id="MobiDB-lite"/>
    </source>
</evidence>
<feature type="domain" description="KIF14 four-helical bundle" evidence="2">
    <location>
        <begin position="1"/>
        <end position="34"/>
    </location>
</feature>